<keyword evidence="3" id="KW-1185">Reference proteome</keyword>
<organism evidence="2 3">
    <name type="scientific">Nocardioides dokdonensis FR1436</name>
    <dbReference type="NCBI Taxonomy" id="1300347"/>
    <lineage>
        <taxon>Bacteria</taxon>
        <taxon>Bacillati</taxon>
        <taxon>Actinomycetota</taxon>
        <taxon>Actinomycetes</taxon>
        <taxon>Propionibacteriales</taxon>
        <taxon>Nocardioidaceae</taxon>
        <taxon>Nocardioides</taxon>
    </lineage>
</organism>
<dbReference type="PATRIC" id="fig|1300347.3.peg.305"/>
<feature type="transmembrane region" description="Helical" evidence="1">
    <location>
        <begin position="165"/>
        <end position="184"/>
    </location>
</feature>
<dbReference type="KEGG" id="ndk:I601_0304"/>
<evidence type="ECO:0000256" key="1">
    <source>
        <dbReference type="SAM" id="Phobius"/>
    </source>
</evidence>
<feature type="transmembrane region" description="Helical" evidence="1">
    <location>
        <begin position="190"/>
        <end position="212"/>
    </location>
</feature>
<feature type="transmembrane region" description="Helical" evidence="1">
    <location>
        <begin position="75"/>
        <end position="94"/>
    </location>
</feature>
<gene>
    <name evidence="2" type="ORF">I601_0304</name>
</gene>
<evidence type="ECO:0000313" key="3">
    <source>
        <dbReference type="Proteomes" id="UP000077868"/>
    </source>
</evidence>
<dbReference type="STRING" id="1300347.I601_0304"/>
<dbReference type="Proteomes" id="UP000077868">
    <property type="component" value="Chromosome"/>
</dbReference>
<keyword evidence="1" id="KW-1133">Transmembrane helix</keyword>
<evidence type="ECO:0000313" key="2">
    <source>
        <dbReference type="EMBL" id="ANH36757.1"/>
    </source>
</evidence>
<proteinExistence type="predicted"/>
<reference evidence="2 3" key="1">
    <citation type="submission" date="2016-03" db="EMBL/GenBank/DDBJ databases">
        <title>Complete genome sequence of a soil Actinobacterium, Nocardioides dokdonensis FR1436.</title>
        <authorList>
            <person name="Kwon S.-K."/>
            <person name="Kim K."/>
            <person name="Kim J.F."/>
        </authorList>
    </citation>
    <scope>NUCLEOTIDE SEQUENCE [LARGE SCALE GENOMIC DNA]</scope>
    <source>
        <strain evidence="2 3">FR1436</strain>
    </source>
</reference>
<sequence length="231" mass="24018">MARSGAQTGWVMRVGAGSLLVVSGALMSAASWRRWAGACPWGDMDSDRCLERQDHLYDFVAPGAPWEPLGDAAQLAGWSLLVLAAAFVLLPWALSGRRPGVVTAVAQVGVVLATTAVGVATLRSGLAGVVVDPVGGDLAVRVWLFLPPVLLVHLAVVARGWDRAAAVLLVLATPLVAGLTYAVGTYDARPWWEAVSGLLVMAAGLCLVVASVSRARDRAPGRAADPTRLVP</sequence>
<feature type="transmembrane region" description="Helical" evidence="1">
    <location>
        <begin position="101"/>
        <end position="120"/>
    </location>
</feature>
<name>A0A1A9GEP9_9ACTN</name>
<accession>A0A1A9GEP9</accession>
<keyword evidence="1" id="KW-0472">Membrane</keyword>
<dbReference type="EMBL" id="CP015079">
    <property type="protein sequence ID" value="ANH36757.1"/>
    <property type="molecule type" value="Genomic_DNA"/>
</dbReference>
<keyword evidence="1" id="KW-0812">Transmembrane</keyword>
<protein>
    <submittedName>
        <fullName evidence="2">Uncharacterized protein</fullName>
    </submittedName>
</protein>
<feature type="transmembrane region" description="Helical" evidence="1">
    <location>
        <begin position="140"/>
        <end position="158"/>
    </location>
</feature>
<dbReference type="AlphaFoldDB" id="A0A1A9GEP9"/>